<evidence type="ECO:0000256" key="1">
    <source>
        <dbReference type="ARBA" id="ARBA00004651"/>
    </source>
</evidence>
<dbReference type="Proteomes" id="UP000068447">
    <property type="component" value="Chromosome"/>
</dbReference>
<dbReference type="SMART" id="SM00382">
    <property type="entry name" value="AAA"/>
    <property type="match status" value="1"/>
</dbReference>
<dbReference type="Pfam" id="PF00005">
    <property type="entry name" value="ABC_tran"/>
    <property type="match status" value="1"/>
</dbReference>
<feature type="domain" description="ABC transmembrane type-1" evidence="9">
    <location>
        <begin position="1"/>
        <end position="143"/>
    </location>
</feature>
<evidence type="ECO:0000256" key="4">
    <source>
        <dbReference type="ARBA" id="ARBA00022840"/>
    </source>
</evidence>
<dbReference type="KEGG" id="lal:AT746_05995"/>
<evidence type="ECO:0000313" key="10">
    <source>
        <dbReference type="EMBL" id="ALS97866.1"/>
    </source>
</evidence>
<dbReference type="PROSITE" id="PS00211">
    <property type="entry name" value="ABC_TRANSPORTER_1"/>
    <property type="match status" value="1"/>
</dbReference>
<keyword evidence="6 7" id="KW-0472">Membrane</keyword>
<evidence type="ECO:0000256" key="3">
    <source>
        <dbReference type="ARBA" id="ARBA00022741"/>
    </source>
</evidence>
<dbReference type="GO" id="GO:0005886">
    <property type="term" value="C:plasma membrane"/>
    <property type="evidence" value="ECO:0007669"/>
    <property type="project" value="UniProtKB-SubCell"/>
</dbReference>
<keyword evidence="4" id="KW-0067">ATP-binding</keyword>
<organism evidence="10 11">
    <name type="scientific">Lacimicrobium alkaliphilum</name>
    <dbReference type="NCBI Taxonomy" id="1526571"/>
    <lineage>
        <taxon>Bacteria</taxon>
        <taxon>Pseudomonadati</taxon>
        <taxon>Pseudomonadota</taxon>
        <taxon>Gammaproteobacteria</taxon>
        <taxon>Alteromonadales</taxon>
        <taxon>Alteromonadaceae</taxon>
        <taxon>Lacimicrobium</taxon>
    </lineage>
</organism>
<dbReference type="InterPro" id="IPR011527">
    <property type="entry name" value="ABC1_TM_dom"/>
</dbReference>
<keyword evidence="5 7" id="KW-1133">Transmembrane helix</keyword>
<dbReference type="GO" id="GO:0016887">
    <property type="term" value="F:ATP hydrolysis activity"/>
    <property type="evidence" value="ECO:0007669"/>
    <property type="project" value="InterPro"/>
</dbReference>
<feature type="transmembrane region" description="Helical" evidence="7">
    <location>
        <begin position="128"/>
        <end position="148"/>
    </location>
</feature>
<evidence type="ECO:0000313" key="11">
    <source>
        <dbReference type="Proteomes" id="UP000068447"/>
    </source>
</evidence>
<dbReference type="SUPFAM" id="SSF52540">
    <property type="entry name" value="P-loop containing nucleoside triphosphate hydrolases"/>
    <property type="match status" value="1"/>
</dbReference>
<evidence type="ECO:0000256" key="2">
    <source>
        <dbReference type="ARBA" id="ARBA00022692"/>
    </source>
</evidence>
<evidence type="ECO:0000259" key="9">
    <source>
        <dbReference type="PROSITE" id="PS50929"/>
    </source>
</evidence>
<dbReference type="InterPro" id="IPR017871">
    <property type="entry name" value="ABC_transporter-like_CS"/>
</dbReference>
<feature type="domain" description="ABC transporter" evidence="8">
    <location>
        <begin position="283"/>
        <end position="480"/>
    </location>
</feature>
<sequence length="484" mass="52918">MGSGLILLLFSAWFIAASAVAGNGFNYMLPAVVIRALALIRIASGYGQMWLGHQQLLNHLCDIRLNLFRRCINGWLDNSDTGAEALTQHTQAVANIWIAWIAQNAGAIIMLSIGVGSAIWLVPGLSSYAWSLLLVYLLITLWLVIAGLRQTKGLLQAQQRFVEDSEAQLKAATLWPLQKTINLADASSLWRARKKRQFQSDSGVSLLHAVSLGLLVLMIAQLPQHYAGEAVLLVLVMLLLTARDWLAPAITSHPALTDYLHGAEGLEQLKVTTVTKLSCTQPIKTLQLKDFKATNMPVPNVNLRIPDKGIVLIKGSSGTGKSSLLKGICGLLPYEGSRRLNGKDLAQGHVQNWHYSDQTPVCLSATLRDNLCIANQKVSEQELKEVLLMADLPQLQTNLQQWLGPVGRRLSGGELKRLNLARAILTNAELLLLDEPFEGLAVTQQNKMALTINHLAAGRPVVVATHIIPKDLDVTAVLELEEEL</sequence>
<evidence type="ECO:0000259" key="8">
    <source>
        <dbReference type="PROSITE" id="PS50893"/>
    </source>
</evidence>
<evidence type="ECO:0000256" key="5">
    <source>
        <dbReference type="ARBA" id="ARBA00022989"/>
    </source>
</evidence>
<reference evidence="10 11" key="1">
    <citation type="submission" date="2015-12" db="EMBL/GenBank/DDBJ databases">
        <title>Complete genome of Lacimicrobium alkaliphilum KCTC 32984.</title>
        <authorList>
            <person name="Kim S.-G."/>
            <person name="Lee Y.-J."/>
        </authorList>
    </citation>
    <scope>NUCLEOTIDE SEQUENCE [LARGE SCALE GENOMIC DNA]</scope>
    <source>
        <strain evidence="10 11">YelD216</strain>
    </source>
</reference>
<name>A0A0U2RKR2_9ALTE</name>
<evidence type="ECO:0000256" key="7">
    <source>
        <dbReference type="SAM" id="Phobius"/>
    </source>
</evidence>
<dbReference type="EMBL" id="CP013650">
    <property type="protein sequence ID" value="ALS97866.1"/>
    <property type="molecule type" value="Genomic_DNA"/>
</dbReference>
<comment type="subcellular location">
    <subcellularLocation>
        <location evidence="1">Cell membrane</location>
        <topology evidence="1">Multi-pass membrane protein</topology>
    </subcellularLocation>
</comment>
<dbReference type="SUPFAM" id="SSF90123">
    <property type="entry name" value="ABC transporter transmembrane region"/>
    <property type="match status" value="1"/>
</dbReference>
<protein>
    <recommendedName>
        <fullName evidence="12">ABC transporter domain-containing protein</fullName>
    </recommendedName>
</protein>
<dbReference type="InterPro" id="IPR039421">
    <property type="entry name" value="Type_1_exporter"/>
</dbReference>
<dbReference type="AlphaFoldDB" id="A0A0U2RKR2"/>
<dbReference type="PROSITE" id="PS50929">
    <property type="entry name" value="ABC_TM1F"/>
    <property type="match status" value="1"/>
</dbReference>
<dbReference type="GO" id="GO:0034040">
    <property type="term" value="F:ATPase-coupled lipid transmembrane transporter activity"/>
    <property type="evidence" value="ECO:0007669"/>
    <property type="project" value="TreeGrafter"/>
</dbReference>
<dbReference type="Gene3D" id="3.40.50.300">
    <property type="entry name" value="P-loop containing nucleotide triphosphate hydrolases"/>
    <property type="match status" value="1"/>
</dbReference>
<dbReference type="PANTHER" id="PTHR24221">
    <property type="entry name" value="ATP-BINDING CASSETTE SUB-FAMILY B"/>
    <property type="match status" value="1"/>
</dbReference>
<dbReference type="InterPro" id="IPR036640">
    <property type="entry name" value="ABC1_TM_sf"/>
</dbReference>
<evidence type="ECO:0008006" key="12">
    <source>
        <dbReference type="Google" id="ProtNLM"/>
    </source>
</evidence>
<dbReference type="InterPro" id="IPR003593">
    <property type="entry name" value="AAA+_ATPase"/>
</dbReference>
<dbReference type="STRING" id="1526571.AT746_05995"/>
<dbReference type="GO" id="GO:0140359">
    <property type="term" value="F:ABC-type transporter activity"/>
    <property type="evidence" value="ECO:0007669"/>
    <property type="project" value="InterPro"/>
</dbReference>
<gene>
    <name evidence="10" type="ORF">AT746_05995</name>
</gene>
<feature type="transmembrane region" description="Helical" evidence="7">
    <location>
        <begin position="97"/>
        <end position="122"/>
    </location>
</feature>
<accession>A0A0U2RKR2</accession>
<dbReference type="PROSITE" id="PS50893">
    <property type="entry name" value="ABC_TRANSPORTER_2"/>
    <property type="match status" value="1"/>
</dbReference>
<evidence type="ECO:0000256" key="6">
    <source>
        <dbReference type="ARBA" id="ARBA00023136"/>
    </source>
</evidence>
<keyword evidence="3" id="KW-0547">Nucleotide-binding</keyword>
<keyword evidence="2 7" id="KW-0812">Transmembrane</keyword>
<dbReference type="InterPro" id="IPR027417">
    <property type="entry name" value="P-loop_NTPase"/>
</dbReference>
<dbReference type="PANTHER" id="PTHR24221:SF654">
    <property type="entry name" value="ATP-BINDING CASSETTE SUB-FAMILY B MEMBER 6"/>
    <property type="match status" value="1"/>
</dbReference>
<keyword evidence="11" id="KW-1185">Reference proteome</keyword>
<proteinExistence type="predicted"/>
<feature type="transmembrane region" description="Helical" evidence="7">
    <location>
        <begin position="203"/>
        <end position="220"/>
    </location>
</feature>
<dbReference type="GO" id="GO:0005524">
    <property type="term" value="F:ATP binding"/>
    <property type="evidence" value="ECO:0007669"/>
    <property type="project" value="UniProtKB-KW"/>
</dbReference>
<dbReference type="InterPro" id="IPR003439">
    <property type="entry name" value="ABC_transporter-like_ATP-bd"/>
</dbReference>